<dbReference type="EMBL" id="BQKI01000080">
    <property type="protein sequence ID" value="GJN28006.1"/>
    <property type="molecule type" value="Genomic_DNA"/>
</dbReference>
<dbReference type="PANTHER" id="PTHR33223:SF8">
    <property type="entry name" value="OS04G0172440 PROTEIN"/>
    <property type="match status" value="1"/>
</dbReference>
<dbReference type="Pfam" id="PF03732">
    <property type="entry name" value="Retrotrans_gag"/>
    <property type="match status" value="1"/>
</dbReference>
<sequence length="307" mass="36026">MDARREDQWDDRREDRWDNQWDDRQNPPPRDNHDDRCRHDDRDRRDNDGNLRHHHDEDVGPRHRHSPTTSPDRQRRSPTLTDDEIDGIKAYVPRLRIARWLKGFKPVPIEKYDGQTSPREWLQLYSTAIRSPGGDSYVMANYLPVCLDPAVRIWVTSLPEKSVTSWGDLNQKLIESFQATCNRPGNHFDLTRIKQKGEEPLHDYIKRFCAKKTEIPNVPNQQIITAFLGGIRSDDLVWEIGRRNHDLKLTAQECFEIVDKYASGESVLDDIRGKGKEKRSDKPESSKKDKKRPNNAVNTVDWFWKNP</sequence>
<dbReference type="PANTHER" id="PTHR33223">
    <property type="entry name" value="CCHC-TYPE DOMAIN-CONTAINING PROTEIN"/>
    <property type="match status" value="1"/>
</dbReference>
<feature type="region of interest" description="Disordered" evidence="1">
    <location>
        <begin position="269"/>
        <end position="307"/>
    </location>
</feature>
<dbReference type="AlphaFoldDB" id="A0AAV5F198"/>
<evidence type="ECO:0000256" key="1">
    <source>
        <dbReference type="SAM" id="MobiDB-lite"/>
    </source>
</evidence>
<name>A0AAV5F198_ELECO</name>
<proteinExistence type="predicted"/>
<reference evidence="3" key="2">
    <citation type="submission" date="2021-12" db="EMBL/GenBank/DDBJ databases">
        <title>Resequencing data analysis of finger millet.</title>
        <authorList>
            <person name="Hatakeyama M."/>
            <person name="Aluri S."/>
            <person name="Balachadran M.T."/>
            <person name="Sivarajan S.R."/>
            <person name="Poveda L."/>
            <person name="Shimizu-Inatsugi R."/>
            <person name="Schlapbach R."/>
            <person name="Sreeman S.M."/>
            <person name="Shimizu K.K."/>
        </authorList>
    </citation>
    <scope>NUCLEOTIDE SEQUENCE</scope>
</reference>
<evidence type="ECO:0000259" key="2">
    <source>
        <dbReference type="Pfam" id="PF03732"/>
    </source>
</evidence>
<keyword evidence="4" id="KW-1185">Reference proteome</keyword>
<feature type="compositionally biased region" description="Basic and acidic residues" evidence="1">
    <location>
        <begin position="269"/>
        <end position="287"/>
    </location>
</feature>
<feature type="region of interest" description="Disordered" evidence="1">
    <location>
        <begin position="1"/>
        <end position="84"/>
    </location>
</feature>
<evidence type="ECO:0000313" key="3">
    <source>
        <dbReference type="EMBL" id="GJN28006.1"/>
    </source>
</evidence>
<protein>
    <recommendedName>
        <fullName evidence="2">Retrotransposon gag domain-containing protein</fullName>
    </recommendedName>
</protein>
<dbReference type="InterPro" id="IPR005162">
    <property type="entry name" value="Retrotrans_gag_dom"/>
</dbReference>
<organism evidence="3 4">
    <name type="scientific">Eleusine coracana subsp. coracana</name>
    <dbReference type="NCBI Taxonomy" id="191504"/>
    <lineage>
        <taxon>Eukaryota</taxon>
        <taxon>Viridiplantae</taxon>
        <taxon>Streptophyta</taxon>
        <taxon>Embryophyta</taxon>
        <taxon>Tracheophyta</taxon>
        <taxon>Spermatophyta</taxon>
        <taxon>Magnoliopsida</taxon>
        <taxon>Liliopsida</taxon>
        <taxon>Poales</taxon>
        <taxon>Poaceae</taxon>
        <taxon>PACMAD clade</taxon>
        <taxon>Chloridoideae</taxon>
        <taxon>Cynodonteae</taxon>
        <taxon>Eleusininae</taxon>
        <taxon>Eleusine</taxon>
    </lineage>
</organism>
<gene>
    <name evidence="3" type="primary">gb16084</name>
    <name evidence="3" type="ORF">PR202_gb16084</name>
</gene>
<reference evidence="3" key="1">
    <citation type="journal article" date="2018" name="DNA Res.">
        <title>Multiple hybrid de novo genome assembly of finger millet, an orphan allotetraploid crop.</title>
        <authorList>
            <person name="Hatakeyama M."/>
            <person name="Aluri S."/>
            <person name="Balachadran M.T."/>
            <person name="Sivarajan S.R."/>
            <person name="Patrignani A."/>
            <person name="Gruter S."/>
            <person name="Poveda L."/>
            <person name="Shimizu-Inatsugi R."/>
            <person name="Baeten J."/>
            <person name="Francoijs K.J."/>
            <person name="Nataraja K.N."/>
            <person name="Reddy Y.A.N."/>
            <person name="Phadnis S."/>
            <person name="Ravikumar R.L."/>
            <person name="Schlapbach R."/>
            <person name="Sreeman S.M."/>
            <person name="Shimizu K.K."/>
        </authorList>
    </citation>
    <scope>NUCLEOTIDE SEQUENCE</scope>
</reference>
<accession>A0AAV5F198</accession>
<feature type="compositionally biased region" description="Basic and acidic residues" evidence="1">
    <location>
        <begin position="1"/>
        <end position="61"/>
    </location>
</feature>
<evidence type="ECO:0000313" key="4">
    <source>
        <dbReference type="Proteomes" id="UP001054889"/>
    </source>
</evidence>
<comment type="caution">
    <text evidence="3">The sequence shown here is derived from an EMBL/GenBank/DDBJ whole genome shotgun (WGS) entry which is preliminary data.</text>
</comment>
<feature type="domain" description="Retrotransposon gag" evidence="2">
    <location>
        <begin position="144"/>
        <end position="232"/>
    </location>
</feature>
<dbReference type="Proteomes" id="UP001054889">
    <property type="component" value="Unassembled WGS sequence"/>
</dbReference>